<evidence type="ECO:0000256" key="1">
    <source>
        <dbReference type="PIRNR" id="PIRNR037240"/>
    </source>
</evidence>
<dbReference type="Gene3D" id="3.40.1000.50">
    <property type="entry name" value="Repressor of RNA polymerase III transcription Maf1"/>
    <property type="match status" value="1"/>
</dbReference>
<keyword evidence="1" id="KW-0804">Transcription</keyword>
<evidence type="ECO:0000313" key="4">
    <source>
        <dbReference type="Proteomes" id="UP000297716"/>
    </source>
</evidence>
<dbReference type="OrthoDB" id="277029at2759"/>
<keyword evidence="1" id="KW-0539">Nucleus</keyword>
<dbReference type="GO" id="GO:0016480">
    <property type="term" value="P:negative regulation of transcription by RNA polymerase III"/>
    <property type="evidence" value="ECO:0007669"/>
    <property type="project" value="UniProtKB-UniRule"/>
</dbReference>
<comment type="subcellular location">
    <subcellularLocation>
        <location evidence="1">Nucleus</location>
    </subcellularLocation>
</comment>
<organism evidence="3 4">
    <name type="scientific">Xylaria hypoxylon</name>
    <dbReference type="NCBI Taxonomy" id="37992"/>
    <lineage>
        <taxon>Eukaryota</taxon>
        <taxon>Fungi</taxon>
        <taxon>Dikarya</taxon>
        <taxon>Ascomycota</taxon>
        <taxon>Pezizomycotina</taxon>
        <taxon>Sordariomycetes</taxon>
        <taxon>Xylariomycetidae</taxon>
        <taxon>Xylariales</taxon>
        <taxon>Xylariaceae</taxon>
        <taxon>Xylaria</taxon>
    </lineage>
</organism>
<dbReference type="InterPro" id="IPR038564">
    <property type="entry name" value="Maf1_sf"/>
</dbReference>
<comment type="function">
    <text evidence="1">Mediator of diverse signals that repress RNA polymerase III transcription. Inhibits the de novo assembly of TFIIIB onto DNA.</text>
</comment>
<comment type="similarity">
    <text evidence="1">Belongs to the MAF1 family.</text>
</comment>
<name>A0A4Z0YAY0_9PEZI</name>
<protein>
    <recommendedName>
        <fullName evidence="1">Repressor of RNA polymerase III transcription MAF1</fullName>
    </recommendedName>
</protein>
<dbReference type="PANTHER" id="PTHR22504:SF0">
    <property type="entry name" value="REPRESSOR OF RNA POLYMERASE III TRANSCRIPTION MAF1 HOMOLOG"/>
    <property type="match status" value="1"/>
</dbReference>
<keyword evidence="1" id="KW-0805">Transcription regulation</keyword>
<reference evidence="3 4" key="1">
    <citation type="submission" date="2019-03" db="EMBL/GenBank/DDBJ databases">
        <title>Draft genome sequence of Xylaria hypoxylon DSM 108379, a ubiquitous saprotrophic-parasitic fungi on hardwood.</title>
        <authorList>
            <person name="Buettner E."/>
            <person name="Leonhardt S."/>
            <person name="Gebauer A.M."/>
            <person name="Liers C."/>
            <person name="Hofrichter M."/>
            <person name="Kellner H."/>
        </authorList>
    </citation>
    <scope>NUCLEOTIDE SEQUENCE [LARGE SCALE GENOMIC DNA]</scope>
    <source>
        <strain evidence="3 4">DSM 108379</strain>
    </source>
</reference>
<dbReference type="Proteomes" id="UP000297716">
    <property type="component" value="Unassembled WGS sequence"/>
</dbReference>
<evidence type="ECO:0000256" key="2">
    <source>
        <dbReference type="SAM" id="MobiDB-lite"/>
    </source>
</evidence>
<feature type="compositionally biased region" description="Acidic residues" evidence="2">
    <location>
        <begin position="324"/>
        <end position="341"/>
    </location>
</feature>
<dbReference type="GO" id="GO:0005634">
    <property type="term" value="C:nucleus"/>
    <property type="evidence" value="ECO:0007669"/>
    <property type="project" value="UniProtKB-SubCell"/>
</dbReference>
<accession>A0A4Z0YAY0</accession>
<dbReference type="PIRSF" id="PIRSF037240">
    <property type="entry name" value="RNA_polIII_Trep_MAF1"/>
    <property type="match status" value="1"/>
</dbReference>
<feature type="compositionally biased region" description="Basic and acidic residues" evidence="2">
    <location>
        <begin position="352"/>
        <end position="362"/>
    </location>
</feature>
<feature type="region of interest" description="Disordered" evidence="2">
    <location>
        <begin position="294"/>
        <end position="362"/>
    </location>
</feature>
<evidence type="ECO:0000313" key="3">
    <source>
        <dbReference type="EMBL" id="TGJ76615.1"/>
    </source>
</evidence>
<keyword evidence="1" id="KW-0678">Repressor</keyword>
<proteinExistence type="inferred from homology"/>
<dbReference type="InterPro" id="IPR015257">
    <property type="entry name" value="Maf1"/>
</dbReference>
<dbReference type="FunFam" id="3.40.1000.50:FF:000004">
    <property type="entry name" value="Repressor of RNA polymerase III transcription MAF1"/>
    <property type="match status" value="1"/>
</dbReference>
<comment type="caution">
    <text evidence="3">The sequence shown here is derived from an EMBL/GenBank/DDBJ whole genome shotgun (WGS) entry which is preliminary data.</text>
</comment>
<dbReference type="PANTHER" id="PTHR22504">
    <property type="entry name" value="REPRESSOR OF RNA POLYMERASE III TRANSCRIPTION MAF1"/>
    <property type="match status" value="1"/>
</dbReference>
<dbReference type="AlphaFoldDB" id="A0A4Z0YAY0"/>
<dbReference type="STRING" id="37992.A0A4Z0YAY0"/>
<dbReference type="GO" id="GO:0000994">
    <property type="term" value="F:RNA polymerase III core binding"/>
    <property type="evidence" value="ECO:0007669"/>
    <property type="project" value="TreeGrafter"/>
</dbReference>
<dbReference type="Pfam" id="PF09174">
    <property type="entry name" value="Maf1"/>
    <property type="match status" value="1"/>
</dbReference>
<dbReference type="EMBL" id="SKBN01000495">
    <property type="protein sequence ID" value="TGJ76615.1"/>
    <property type="molecule type" value="Genomic_DNA"/>
</dbReference>
<keyword evidence="4" id="KW-1185">Reference proteome</keyword>
<sequence>MKFLPLRDFDVITSALNFSTPDCKVTGGCDLYTTKAAGSDKKLYKSIECSLESQHAALLKFGASLSPPQRKEMAGSLNLSRSSPFGSLSDISSRRTFAYLIATLNASHPDYDFSHVLRPTDFRREKNLRHVMASVDSTLNSVRPQGTSLLSPNMVSMYRDYGNSPSAATGADTFPVNSPAWGPHMWNMLDKEMTLKDCTVFSYQPPDDPFDGDEAAIWRLHYFFFNKKMRRVAYFYVRGLPVVMNSPTLMPHRRGSSCSTKRHAAPLTGSFGANKRARFWLGDHLAGRIIVDEDEYDDEDDEPGLEIWNPDDDVDIDPLKDLSTEEEETDHYEESESEGEHEDVALHSVRGMSEDIAARMEM</sequence>
<gene>
    <name evidence="3" type="ORF">E0Z10_g10838</name>
</gene>
<feature type="compositionally biased region" description="Acidic residues" evidence="2">
    <location>
        <begin position="294"/>
        <end position="316"/>
    </location>
</feature>